<evidence type="ECO:0000256" key="3">
    <source>
        <dbReference type="SAM" id="MobiDB-lite"/>
    </source>
</evidence>
<sequence>MASLLRQIVAGPRSRHPEAGLDLCYVTDQIIATSGPSGTYPQRAYRNPLDQLVKFLDYKHGKEWAIWEFRAEGTGYPDSEVYGRVWHYPWPDHHPPPFRLVPMIMAGMRNWLHEGVEEGKDRVVVVHCKAGKGRSGTMACSYLISECGWKPSEALARFTERRMRPGFGQGISIPSQLRWVGYVDRWAKAGKVYVDRQIEIMEVHVWGLRDGVKVQVEGFVDDGKTIKLFHVFTKKERVIVQGDAPGSGGLKDKISDMAGFQNEGKVPRSRTITQLDGSNNRKSAAASEHSTSNSFDSTGAETGGSAVIFKPSTRVILPTSDINIDFERRNKASMGWTMVTAVAHVWFNAFFEGNGPEQSGKPDDSGTFEIEWDAMDGIKGSSRKGTRAFDRLAVVWKAYDPEPGRGRNEDVIHEPGVTSPVPQMSPADWKGGNETSPGMGKDLGLRTESPASANVSKASSINSAAKDTDDDSEAGVKTSDPTGKEDLNINVDDLPQPKETGSEPTLAAVTAGLDTASSTTPKRGSETSSPAVIEAARASTDPTGNCSASTIPTSDLPDGVPTDQLKTAKEHKLGHMSSVKKNIDS</sequence>
<dbReference type="InterPro" id="IPR051281">
    <property type="entry name" value="Dual-spec_lipid-protein_phosph"/>
</dbReference>
<dbReference type="InterPro" id="IPR000387">
    <property type="entry name" value="Tyr_Pase_dom"/>
</dbReference>
<feature type="domain" description="Tyrosine specific protein phosphatases" evidence="4">
    <location>
        <begin position="102"/>
        <end position="162"/>
    </location>
</feature>
<comment type="caution">
    <text evidence="6">The sequence shown here is derived from an EMBL/GenBank/DDBJ whole genome shotgun (WGS) entry which is preliminary data.</text>
</comment>
<evidence type="ECO:0000256" key="1">
    <source>
        <dbReference type="ARBA" id="ARBA00013015"/>
    </source>
</evidence>
<dbReference type="GO" id="GO:0005634">
    <property type="term" value="C:nucleus"/>
    <property type="evidence" value="ECO:0007669"/>
    <property type="project" value="TreeGrafter"/>
</dbReference>
<dbReference type="SUPFAM" id="SSF52799">
    <property type="entry name" value="(Phosphotyrosine protein) phosphatases II"/>
    <property type="match status" value="1"/>
</dbReference>
<evidence type="ECO:0000259" key="5">
    <source>
        <dbReference type="PROSITE" id="PS51181"/>
    </source>
</evidence>
<dbReference type="Pfam" id="PF00782">
    <property type="entry name" value="DSPc"/>
    <property type="match status" value="1"/>
</dbReference>
<dbReference type="GO" id="GO:0016314">
    <property type="term" value="F:phosphatidylinositol-3,4,5-trisphosphate 3-phosphatase activity"/>
    <property type="evidence" value="ECO:0007669"/>
    <property type="project" value="UniProtKB-EC"/>
</dbReference>
<dbReference type="OrthoDB" id="16692at2759"/>
<feature type="region of interest" description="Disordered" evidence="3">
    <location>
        <begin position="262"/>
        <end position="303"/>
    </location>
</feature>
<dbReference type="PROSITE" id="PS51181">
    <property type="entry name" value="PPASE_TENSIN"/>
    <property type="match status" value="1"/>
</dbReference>
<keyword evidence="2" id="KW-0378">Hydrolase</keyword>
<feature type="compositionally biased region" description="Polar residues" evidence="3">
    <location>
        <begin position="270"/>
        <end position="300"/>
    </location>
</feature>
<evidence type="ECO:0000313" key="6">
    <source>
        <dbReference type="EMBL" id="TVY51333.1"/>
    </source>
</evidence>
<dbReference type="InterPro" id="IPR029021">
    <property type="entry name" value="Prot-tyrosine_phosphatase-like"/>
</dbReference>
<dbReference type="GO" id="GO:0051896">
    <property type="term" value="P:regulation of phosphatidylinositol 3-kinase/protein kinase B signal transduction"/>
    <property type="evidence" value="ECO:0007669"/>
    <property type="project" value="TreeGrafter"/>
</dbReference>
<dbReference type="InterPro" id="IPR016130">
    <property type="entry name" value="Tyr_Pase_AS"/>
</dbReference>
<keyword evidence="7" id="KW-1185">Reference proteome</keyword>
<feature type="compositionally biased region" description="Polar residues" evidence="3">
    <location>
        <begin position="449"/>
        <end position="465"/>
    </location>
</feature>
<dbReference type="PROSITE" id="PS50056">
    <property type="entry name" value="TYR_PHOSPHATASE_2"/>
    <property type="match status" value="1"/>
</dbReference>
<evidence type="ECO:0000259" key="4">
    <source>
        <dbReference type="PROSITE" id="PS50056"/>
    </source>
</evidence>
<dbReference type="GO" id="GO:0004725">
    <property type="term" value="F:protein tyrosine phosphatase activity"/>
    <property type="evidence" value="ECO:0007669"/>
    <property type="project" value="TreeGrafter"/>
</dbReference>
<dbReference type="EMBL" id="QGMG01000843">
    <property type="protein sequence ID" value="TVY51333.1"/>
    <property type="molecule type" value="Genomic_DNA"/>
</dbReference>
<name>A0A7D8YIF7_9HELO</name>
<protein>
    <recommendedName>
        <fullName evidence="1">phosphatidylinositol-3,4,5-trisphosphate 3-phosphatase</fullName>
        <ecNumber evidence="1">3.1.3.67</ecNumber>
    </recommendedName>
</protein>
<dbReference type="InterPro" id="IPR003595">
    <property type="entry name" value="Tyr_Pase_cat"/>
</dbReference>
<dbReference type="PANTHER" id="PTHR12305">
    <property type="entry name" value="PHOSPHATASE WITH HOMOLOGY TO TENSIN"/>
    <property type="match status" value="1"/>
</dbReference>
<dbReference type="Proteomes" id="UP000481288">
    <property type="component" value="Unassembled WGS sequence"/>
</dbReference>
<dbReference type="GO" id="GO:0043491">
    <property type="term" value="P:phosphatidylinositol 3-kinase/protein kinase B signal transduction"/>
    <property type="evidence" value="ECO:0007669"/>
    <property type="project" value="TreeGrafter"/>
</dbReference>
<feature type="region of interest" description="Disordered" evidence="3">
    <location>
        <begin position="400"/>
        <end position="585"/>
    </location>
</feature>
<gene>
    <name evidence="6" type="primary">pteN</name>
    <name evidence="6" type="ORF">LCER1_G005788</name>
</gene>
<dbReference type="InterPro" id="IPR000340">
    <property type="entry name" value="Dual-sp_phosphatase_cat-dom"/>
</dbReference>
<feature type="domain" description="Phosphatase tensin-type" evidence="5">
    <location>
        <begin position="12"/>
        <end position="190"/>
    </location>
</feature>
<dbReference type="InterPro" id="IPR029023">
    <property type="entry name" value="Tensin_phosphatase"/>
</dbReference>
<dbReference type="PROSITE" id="PS00383">
    <property type="entry name" value="TYR_PHOSPHATASE_1"/>
    <property type="match status" value="1"/>
</dbReference>
<dbReference type="GO" id="GO:0046856">
    <property type="term" value="P:phosphatidylinositol dephosphorylation"/>
    <property type="evidence" value="ECO:0007669"/>
    <property type="project" value="TreeGrafter"/>
</dbReference>
<dbReference type="CDD" id="cd14497">
    <property type="entry name" value="PTP_PTEN-like"/>
    <property type="match status" value="1"/>
</dbReference>
<dbReference type="GO" id="GO:0005886">
    <property type="term" value="C:plasma membrane"/>
    <property type="evidence" value="ECO:0007669"/>
    <property type="project" value="TreeGrafter"/>
</dbReference>
<feature type="compositionally biased region" description="Polar residues" evidence="3">
    <location>
        <begin position="515"/>
        <end position="530"/>
    </location>
</feature>
<reference evidence="6 7" key="1">
    <citation type="submission" date="2018-05" db="EMBL/GenBank/DDBJ databases">
        <title>Whole genome sequencing for identification of molecular markers to develop diagnostic detection tools for the regulated plant pathogen Lachnellula willkommii.</title>
        <authorList>
            <person name="Giroux E."/>
            <person name="Bilodeau G."/>
        </authorList>
    </citation>
    <scope>NUCLEOTIDE SEQUENCE [LARGE SCALE GENOMIC DNA]</scope>
    <source>
        <strain evidence="6 7">CBS 625.97</strain>
    </source>
</reference>
<accession>A0A7D8YIF7</accession>
<organism evidence="6 7">
    <name type="scientific">Lachnellula cervina</name>
    <dbReference type="NCBI Taxonomy" id="1316786"/>
    <lineage>
        <taxon>Eukaryota</taxon>
        <taxon>Fungi</taxon>
        <taxon>Dikarya</taxon>
        <taxon>Ascomycota</taxon>
        <taxon>Pezizomycotina</taxon>
        <taxon>Leotiomycetes</taxon>
        <taxon>Helotiales</taxon>
        <taxon>Lachnaceae</taxon>
        <taxon>Lachnellula</taxon>
    </lineage>
</organism>
<proteinExistence type="predicted"/>
<dbReference type="GO" id="GO:0042995">
    <property type="term" value="C:cell projection"/>
    <property type="evidence" value="ECO:0007669"/>
    <property type="project" value="TreeGrafter"/>
</dbReference>
<dbReference type="Gene3D" id="3.90.190.10">
    <property type="entry name" value="Protein tyrosine phosphatase superfamily"/>
    <property type="match status" value="1"/>
</dbReference>
<dbReference type="AlphaFoldDB" id="A0A7D8YIF7"/>
<dbReference type="PANTHER" id="PTHR12305:SF81">
    <property type="entry name" value="PHOSPHATIDYLINOSITOL 3,4,5-TRISPHOSPHATE 3-PHOSPHATASE AND DUAL-SPECIFICITY PROTEIN PHOSPHATASE PTEN"/>
    <property type="match status" value="1"/>
</dbReference>
<dbReference type="SMART" id="SM00404">
    <property type="entry name" value="PTPc_motif"/>
    <property type="match status" value="1"/>
</dbReference>
<feature type="compositionally biased region" description="Basic and acidic residues" evidence="3">
    <location>
        <begin position="400"/>
        <end position="413"/>
    </location>
</feature>
<dbReference type="GO" id="GO:0005829">
    <property type="term" value="C:cytosol"/>
    <property type="evidence" value="ECO:0007669"/>
    <property type="project" value="TreeGrafter"/>
</dbReference>
<feature type="compositionally biased region" description="Polar residues" evidence="3">
    <location>
        <begin position="540"/>
        <end position="553"/>
    </location>
</feature>
<evidence type="ECO:0000313" key="7">
    <source>
        <dbReference type="Proteomes" id="UP000481288"/>
    </source>
</evidence>
<evidence type="ECO:0000256" key="2">
    <source>
        <dbReference type="ARBA" id="ARBA00022801"/>
    </source>
</evidence>
<dbReference type="EC" id="3.1.3.67" evidence="1"/>